<comment type="caution">
    <text evidence="1">The sequence shown here is derived from an EMBL/GenBank/DDBJ whole genome shotgun (WGS) entry which is preliminary data.</text>
</comment>
<proteinExistence type="predicted"/>
<dbReference type="RefSeq" id="WP_143976288.1">
    <property type="nucleotide sequence ID" value="NZ_PNOT02000248.1"/>
</dbReference>
<protein>
    <submittedName>
        <fullName evidence="1">Uncharacterized protein</fullName>
    </submittedName>
</protein>
<name>A0A8T9AMM0_9HYPH</name>
<organism evidence="1 2">
    <name type="scientific">Mesorhizobium intechi</name>
    <dbReference type="NCBI Taxonomy" id="537601"/>
    <lineage>
        <taxon>Bacteria</taxon>
        <taxon>Pseudomonadati</taxon>
        <taxon>Pseudomonadota</taxon>
        <taxon>Alphaproteobacteria</taxon>
        <taxon>Hyphomicrobiales</taxon>
        <taxon>Phyllobacteriaceae</taxon>
        <taxon>Mesorhizobium</taxon>
    </lineage>
</organism>
<evidence type="ECO:0000313" key="2">
    <source>
        <dbReference type="Proteomes" id="UP000235507"/>
    </source>
</evidence>
<dbReference type="Proteomes" id="UP000235507">
    <property type="component" value="Unassembled WGS sequence"/>
</dbReference>
<dbReference type="AlphaFoldDB" id="A0A8T9AMM0"/>
<dbReference type="EMBL" id="PNOT02000248">
    <property type="protein sequence ID" value="TSE05662.1"/>
    <property type="molecule type" value="Genomic_DNA"/>
</dbReference>
<sequence length="144" mass="16056">MDGSISWPIIVAAHPARGSTQAHTTRKAYDTIGPRYFVADHQSRRHSKPANPSDLSSCIATIARDSQQICPYRYASVADSAMLCTTLLGIIPIVNAERVNIFYNTIAYPPLHFNIYAMYYQFAGDPFSDTRKIGSNVDVRVERT</sequence>
<accession>A0A8T9AMM0</accession>
<gene>
    <name evidence="1" type="ORF">C1D09_021980</name>
</gene>
<keyword evidence="2" id="KW-1185">Reference proteome</keyword>
<reference evidence="1" key="1">
    <citation type="submission" date="2019-07" db="EMBL/GenBank/DDBJ databases">
        <title>Mesorhizobum intechiensis sp. nov. isolated from nodules of Lotus tenuis growing in lowlands of the Flooding Pampa, Argentina.</title>
        <authorList>
            <person name="Estrella M.J."/>
            <person name="Torres Tejerizo G.A."/>
            <person name="Cumpa Velazquez L.M."/>
            <person name="Fontana F."/>
            <person name="Hansen L."/>
            <person name="Pistorio M."/>
            <person name="Sannazzaro A.I."/>
        </authorList>
    </citation>
    <scope>NUCLEOTIDE SEQUENCE</scope>
    <source>
        <strain evidence="1">BD68</strain>
    </source>
</reference>
<evidence type="ECO:0000313" key="1">
    <source>
        <dbReference type="EMBL" id="TSE05662.1"/>
    </source>
</evidence>